<organism evidence="1">
    <name type="scientific">Fagus sylvatica</name>
    <name type="common">Beechnut</name>
    <dbReference type="NCBI Taxonomy" id="28930"/>
    <lineage>
        <taxon>Eukaryota</taxon>
        <taxon>Viridiplantae</taxon>
        <taxon>Streptophyta</taxon>
        <taxon>Embryophyta</taxon>
        <taxon>Tracheophyta</taxon>
        <taxon>Spermatophyta</taxon>
        <taxon>Magnoliopsida</taxon>
        <taxon>eudicotyledons</taxon>
        <taxon>Gunneridae</taxon>
        <taxon>Pentapetalae</taxon>
        <taxon>rosids</taxon>
        <taxon>fabids</taxon>
        <taxon>Fagales</taxon>
        <taxon>Fagaceae</taxon>
        <taxon>Fagus</taxon>
    </lineage>
</organism>
<gene>
    <name evidence="1" type="ORF">FSB_LOCUS7384</name>
</gene>
<name>A0A2N9EXC9_FAGSY</name>
<accession>A0A2N9EXC9</accession>
<evidence type="ECO:0000313" key="1">
    <source>
        <dbReference type="EMBL" id="SPC79502.1"/>
    </source>
</evidence>
<dbReference type="AlphaFoldDB" id="A0A2N9EXC9"/>
<proteinExistence type="predicted"/>
<protein>
    <submittedName>
        <fullName evidence="1">Uncharacterized protein</fullName>
    </submittedName>
</protein>
<sequence length="108" mass="12497">MLLLRQCSGDPCVPDQERPCVPTQERAWIIWSRGFKVMPRWRTWEGNSLSSGKRREIEKKREIWCAEIGVEKKSENGELWGEIGWVQKVGTVPSEYGSSIRYCLAVQV</sequence>
<reference evidence="1" key="1">
    <citation type="submission" date="2018-02" db="EMBL/GenBank/DDBJ databases">
        <authorList>
            <person name="Cohen D.B."/>
            <person name="Kent A.D."/>
        </authorList>
    </citation>
    <scope>NUCLEOTIDE SEQUENCE</scope>
</reference>
<dbReference type="EMBL" id="OIVN01000392">
    <property type="protein sequence ID" value="SPC79502.1"/>
    <property type="molecule type" value="Genomic_DNA"/>
</dbReference>